<keyword evidence="1" id="KW-0479">Metal-binding</keyword>
<proteinExistence type="predicted"/>
<gene>
    <name evidence="5" type="ORF">SAMN02745702_02810</name>
</gene>
<evidence type="ECO:0000313" key="6">
    <source>
        <dbReference type="Proteomes" id="UP000189733"/>
    </source>
</evidence>
<dbReference type="Pfam" id="PF02906">
    <property type="entry name" value="Fe_hyd_lg_C"/>
    <property type="match status" value="1"/>
</dbReference>
<dbReference type="Proteomes" id="UP000189733">
    <property type="component" value="Unassembled WGS sequence"/>
</dbReference>
<dbReference type="InterPro" id="IPR050340">
    <property type="entry name" value="Cytosolic_Fe-S_CAF"/>
</dbReference>
<evidence type="ECO:0000256" key="1">
    <source>
        <dbReference type="ARBA" id="ARBA00022723"/>
    </source>
</evidence>
<evidence type="ECO:0000256" key="2">
    <source>
        <dbReference type="ARBA" id="ARBA00023004"/>
    </source>
</evidence>
<dbReference type="InterPro" id="IPR009016">
    <property type="entry name" value="Fe_hydrogenase"/>
</dbReference>
<dbReference type="GO" id="GO:0051536">
    <property type="term" value="F:iron-sulfur cluster binding"/>
    <property type="evidence" value="ECO:0007669"/>
    <property type="project" value="UniProtKB-KW"/>
</dbReference>
<dbReference type="InterPro" id="IPR017896">
    <property type="entry name" value="4Fe4S_Fe-S-bd"/>
</dbReference>
<dbReference type="InterPro" id="IPR004108">
    <property type="entry name" value="Fe_hydrogenase_lsu_C"/>
</dbReference>
<accession>A0A1T4WYW7</accession>
<dbReference type="Pfam" id="PF00037">
    <property type="entry name" value="Fer4"/>
    <property type="match status" value="2"/>
</dbReference>
<dbReference type="InterPro" id="IPR036991">
    <property type="entry name" value="Fe_hydrogenase_ssu_sf"/>
</dbReference>
<dbReference type="STRING" id="1121442.SAMN02745702_02810"/>
<dbReference type="Pfam" id="PF02256">
    <property type="entry name" value="Fe_hyd_SSU"/>
    <property type="match status" value="1"/>
</dbReference>
<organism evidence="5 6">
    <name type="scientific">Desulfobaculum bizertense DSM 18034</name>
    <dbReference type="NCBI Taxonomy" id="1121442"/>
    <lineage>
        <taxon>Bacteria</taxon>
        <taxon>Pseudomonadati</taxon>
        <taxon>Thermodesulfobacteriota</taxon>
        <taxon>Desulfovibrionia</taxon>
        <taxon>Desulfovibrionales</taxon>
        <taxon>Desulfovibrionaceae</taxon>
        <taxon>Desulfobaculum</taxon>
    </lineage>
</organism>
<keyword evidence="2" id="KW-0408">Iron</keyword>
<dbReference type="NCBIfam" id="TIGR02512">
    <property type="entry name" value="FeFe_hydrog_A"/>
    <property type="match status" value="1"/>
</dbReference>
<sequence length="461" mass="50475">MSTMKDIIAIDPELCTGCGRCAEICPVDAISGTLHQPHTIDTDKCVLCGQCVQECSAYDSSLEEYEHSHAERLAMRGMLPSTKEPLFAAHFRSDIKKVMDVLADPNAYTMVQCAPAIRVALGEEFGLEYGSMCQGKLIAALRELGFDRVYDTNFAADLTIMEEAAELVHRIQNGGTLPMFTSCCPAWVKYLEDQYPELIDHLSSCRSPQQMAGSMFKTYGAKIDKVDPKKIVSVAIMPCTCKKFECERPEMNASGEQDVDVVLTTRELAQLIKHMGIDFLNLADQDVDSPLGCYTGAGNIFGTTGGVMEAALRTAVESISGEKLKKLEFEAVRGLDGVRKASVDINGQTISVCIVAGVEHLPSVMEDIKAGRADFQFMEVMCCPTGCVSGGGQPKVLLPAQREKANQLRRAGLYAIDSTSTSRKSHENPDIQKLYKNFLGEPLGHTSHHLLHIERGEHSHE</sequence>
<dbReference type="Gene3D" id="3.40.50.1780">
    <property type="match status" value="1"/>
</dbReference>
<dbReference type="SUPFAM" id="SSF53920">
    <property type="entry name" value="Fe-only hydrogenase"/>
    <property type="match status" value="1"/>
</dbReference>
<dbReference type="SUPFAM" id="SSF54862">
    <property type="entry name" value="4Fe-4S ferredoxins"/>
    <property type="match status" value="1"/>
</dbReference>
<dbReference type="EMBL" id="FUYA01000012">
    <property type="protein sequence ID" value="SKA82504.1"/>
    <property type="molecule type" value="Genomic_DNA"/>
</dbReference>
<evidence type="ECO:0000259" key="4">
    <source>
        <dbReference type="PROSITE" id="PS51379"/>
    </source>
</evidence>
<reference evidence="5 6" key="1">
    <citation type="submission" date="2017-02" db="EMBL/GenBank/DDBJ databases">
        <authorList>
            <person name="Peterson S.W."/>
        </authorList>
    </citation>
    <scope>NUCLEOTIDE SEQUENCE [LARGE SCALE GENOMIC DNA]</scope>
    <source>
        <strain evidence="5 6">DSM 18034</strain>
    </source>
</reference>
<dbReference type="Gene3D" id="4.10.260.20">
    <property type="entry name" value="Iron hydrogenase, small subunit"/>
    <property type="match status" value="1"/>
</dbReference>
<dbReference type="InterPro" id="IPR017900">
    <property type="entry name" value="4Fe4S_Fe_S_CS"/>
</dbReference>
<protein>
    <submittedName>
        <fullName evidence="5">Ferredoxin hydrogenase</fullName>
    </submittedName>
</protein>
<dbReference type="Gene3D" id="3.40.950.10">
    <property type="entry name" value="Fe-only Hydrogenase (Larger Subunit), Chain L, domain 3"/>
    <property type="match status" value="1"/>
</dbReference>
<dbReference type="SMART" id="SM00902">
    <property type="entry name" value="Fe_hyd_SSU"/>
    <property type="match status" value="1"/>
</dbReference>
<feature type="domain" description="4Fe-4S ferredoxin-type" evidence="4">
    <location>
        <begin position="6"/>
        <end position="35"/>
    </location>
</feature>
<keyword evidence="6" id="KW-1185">Reference proteome</keyword>
<name>A0A1T4WYW7_9BACT</name>
<keyword evidence="3" id="KW-0411">Iron-sulfur</keyword>
<dbReference type="PROSITE" id="PS00198">
    <property type="entry name" value="4FE4S_FER_1"/>
    <property type="match status" value="1"/>
</dbReference>
<dbReference type="PANTHER" id="PTHR11615">
    <property type="entry name" value="NITRATE, FORMATE, IRON DEHYDROGENASE"/>
    <property type="match status" value="1"/>
</dbReference>
<evidence type="ECO:0000313" key="5">
    <source>
        <dbReference type="EMBL" id="SKA82504.1"/>
    </source>
</evidence>
<dbReference type="Gene3D" id="3.30.70.20">
    <property type="match status" value="1"/>
</dbReference>
<dbReference type="AlphaFoldDB" id="A0A1T4WYW7"/>
<dbReference type="RefSeq" id="WP_200803677.1">
    <property type="nucleotide sequence ID" value="NZ_FUYA01000012.1"/>
</dbReference>
<dbReference type="InterPro" id="IPR013352">
    <property type="entry name" value="Fe_hydrogenase_subset"/>
</dbReference>
<dbReference type="InterPro" id="IPR003149">
    <property type="entry name" value="Fe_hydrogenase_ssu"/>
</dbReference>
<dbReference type="GO" id="GO:0008901">
    <property type="term" value="F:ferredoxin hydrogenase activity"/>
    <property type="evidence" value="ECO:0007669"/>
    <property type="project" value="InterPro"/>
</dbReference>
<feature type="domain" description="4Fe-4S ferredoxin-type" evidence="4">
    <location>
        <begin position="36"/>
        <end position="65"/>
    </location>
</feature>
<dbReference type="GO" id="GO:0005506">
    <property type="term" value="F:iron ion binding"/>
    <property type="evidence" value="ECO:0007669"/>
    <property type="project" value="InterPro"/>
</dbReference>
<evidence type="ECO:0000256" key="3">
    <source>
        <dbReference type="ARBA" id="ARBA00023014"/>
    </source>
</evidence>
<dbReference type="PROSITE" id="PS51379">
    <property type="entry name" value="4FE4S_FER_2"/>
    <property type="match status" value="2"/>
</dbReference>